<reference evidence="3" key="1">
    <citation type="submission" date="2023-06" db="EMBL/GenBank/DDBJ databases">
        <title>Genome-scale phylogeny and comparative genomics of the fungal order Sordariales.</title>
        <authorList>
            <consortium name="Lawrence Berkeley National Laboratory"/>
            <person name="Hensen N."/>
            <person name="Bonometti L."/>
            <person name="Westerberg I."/>
            <person name="Brannstrom I.O."/>
            <person name="Guillou S."/>
            <person name="Cros-Aarteil S."/>
            <person name="Calhoun S."/>
            <person name="Haridas S."/>
            <person name="Kuo A."/>
            <person name="Mondo S."/>
            <person name="Pangilinan J."/>
            <person name="Riley R."/>
            <person name="LaButti K."/>
            <person name="Andreopoulos B."/>
            <person name="Lipzen A."/>
            <person name="Chen C."/>
            <person name="Yanf M."/>
            <person name="Daum C."/>
            <person name="Ng V."/>
            <person name="Clum A."/>
            <person name="Steindorff A."/>
            <person name="Ohm R."/>
            <person name="Martin F."/>
            <person name="Silar P."/>
            <person name="Natvig D."/>
            <person name="Lalanne C."/>
            <person name="Gautier V."/>
            <person name="Ament-velasquez S.L."/>
            <person name="Kruys A."/>
            <person name="Hutchinson M.I."/>
            <person name="Powell A.J."/>
            <person name="Barry K."/>
            <person name="Miller A.N."/>
            <person name="Grigoriev I.V."/>
            <person name="Debuchy R."/>
            <person name="Gladieux P."/>
            <person name="Thoren M.H."/>
            <person name="Johannesson H."/>
        </authorList>
    </citation>
    <scope>NUCLEOTIDE SEQUENCE</scope>
    <source>
        <strain evidence="3">SMH2392-1A</strain>
    </source>
</reference>
<feature type="transmembrane region" description="Helical" evidence="2">
    <location>
        <begin position="163"/>
        <end position="184"/>
    </location>
</feature>
<sequence length="189" mass="20155">MNDGCGPGWKGGEGKGKGEGGRCFQGPRDGWIDGWMGSGTGGKEGRGACSLFFPAFFVPSPLFVIFCRLTPAVYSFLCLLLFLICAFALSSPLLSPQAIFGVVGLCNSRPVVIKRASIYLSFCISLPPVLTFVPSIFLKSIPVAMQQQNTHLNLMISVLLKPYFSLLPILCVVIVVVAVCLCGVRGSVT</sequence>
<feature type="compositionally biased region" description="Gly residues" evidence="1">
    <location>
        <begin position="1"/>
        <end position="11"/>
    </location>
</feature>
<evidence type="ECO:0000313" key="4">
    <source>
        <dbReference type="Proteomes" id="UP001172101"/>
    </source>
</evidence>
<keyword evidence="2" id="KW-0812">Transmembrane</keyword>
<dbReference type="AlphaFoldDB" id="A0AA40E596"/>
<keyword evidence="2" id="KW-0472">Membrane</keyword>
<organism evidence="3 4">
    <name type="scientific">Lasiosphaeria miniovina</name>
    <dbReference type="NCBI Taxonomy" id="1954250"/>
    <lineage>
        <taxon>Eukaryota</taxon>
        <taxon>Fungi</taxon>
        <taxon>Dikarya</taxon>
        <taxon>Ascomycota</taxon>
        <taxon>Pezizomycotina</taxon>
        <taxon>Sordariomycetes</taxon>
        <taxon>Sordariomycetidae</taxon>
        <taxon>Sordariales</taxon>
        <taxon>Lasiosphaeriaceae</taxon>
        <taxon>Lasiosphaeria</taxon>
    </lineage>
</organism>
<gene>
    <name evidence="3" type="ORF">B0T26DRAFT_182505</name>
</gene>
<proteinExistence type="predicted"/>
<comment type="caution">
    <text evidence="3">The sequence shown here is derived from an EMBL/GenBank/DDBJ whole genome shotgun (WGS) entry which is preliminary data.</text>
</comment>
<feature type="region of interest" description="Disordered" evidence="1">
    <location>
        <begin position="1"/>
        <end position="22"/>
    </location>
</feature>
<dbReference type="GeneID" id="85316895"/>
<evidence type="ECO:0000256" key="1">
    <source>
        <dbReference type="SAM" id="MobiDB-lite"/>
    </source>
</evidence>
<feature type="transmembrane region" description="Helical" evidence="2">
    <location>
        <begin position="116"/>
        <end position="137"/>
    </location>
</feature>
<dbReference type="Proteomes" id="UP001172101">
    <property type="component" value="Unassembled WGS sequence"/>
</dbReference>
<feature type="transmembrane region" description="Helical" evidence="2">
    <location>
        <begin position="48"/>
        <end position="66"/>
    </location>
</feature>
<feature type="transmembrane region" description="Helical" evidence="2">
    <location>
        <begin position="72"/>
        <end position="95"/>
    </location>
</feature>
<dbReference type="EMBL" id="JAUIRO010000002">
    <property type="protein sequence ID" value="KAK0728689.1"/>
    <property type="molecule type" value="Genomic_DNA"/>
</dbReference>
<evidence type="ECO:0000313" key="3">
    <source>
        <dbReference type="EMBL" id="KAK0728689.1"/>
    </source>
</evidence>
<keyword evidence="2" id="KW-1133">Transmembrane helix</keyword>
<dbReference type="RefSeq" id="XP_060301544.1">
    <property type="nucleotide sequence ID" value="XM_060433625.1"/>
</dbReference>
<protein>
    <recommendedName>
        <fullName evidence="5">Transmembrane protein</fullName>
    </recommendedName>
</protein>
<evidence type="ECO:0000256" key="2">
    <source>
        <dbReference type="SAM" id="Phobius"/>
    </source>
</evidence>
<keyword evidence="4" id="KW-1185">Reference proteome</keyword>
<name>A0AA40E596_9PEZI</name>
<evidence type="ECO:0008006" key="5">
    <source>
        <dbReference type="Google" id="ProtNLM"/>
    </source>
</evidence>
<accession>A0AA40E596</accession>